<dbReference type="InterPro" id="IPR045214">
    <property type="entry name" value="Surf1/Surf4"/>
</dbReference>
<keyword evidence="3 6" id="KW-0812">Transmembrane</keyword>
<comment type="caution">
    <text evidence="7">The sequence shown here is derived from an EMBL/GenBank/DDBJ whole genome shotgun (WGS) entry which is preliminary data.</text>
</comment>
<gene>
    <name evidence="7" type="ORF">EWB00_003528</name>
</gene>
<dbReference type="GO" id="GO:0005743">
    <property type="term" value="C:mitochondrial inner membrane"/>
    <property type="evidence" value="ECO:0007669"/>
    <property type="project" value="UniProtKB-SubCell"/>
</dbReference>
<feature type="transmembrane region" description="Helical" evidence="6">
    <location>
        <begin position="82"/>
        <end position="99"/>
    </location>
</feature>
<dbReference type="STRING" id="6182.A0A4Z2D8B0"/>
<keyword evidence="6" id="KW-0496">Mitochondrion</keyword>
<evidence type="ECO:0000256" key="2">
    <source>
        <dbReference type="ARBA" id="ARBA00007165"/>
    </source>
</evidence>
<evidence type="ECO:0000313" key="8">
    <source>
        <dbReference type="Proteomes" id="UP000311919"/>
    </source>
</evidence>
<dbReference type="CDD" id="cd06662">
    <property type="entry name" value="SURF1"/>
    <property type="match status" value="1"/>
</dbReference>
<organism evidence="7 8">
    <name type="scientific">Schistosoma japonicum</name>
    <name type="common">Blood fluke</name>
    <dbReference type="NCBI Taxonomy" id="6182"/>
    <lineage>
        <taxon>Eukaryota</taxon>
        <taxon>Metazoa</taxon>
        <taxon>Spiralia</taxon>
        <taxon>Lophotrochozoa</taxon>
        <taxon>Platyhelminthes</taxon>
        <taxon>Trematoda</taxon>
        <taxon>Digenea</taxon>
        <taxon>Strigeidida</taxon>
        <taxon>Schistosomatoidea</taxon>
        <taxon>Schistosomatidae</taxon>
        <taxon>Schistosoma</taxon>
    </lineage>
</organism>
<name>A0A4Z2D8B0_SCHJA</name>
<dbReference type="InterPro" id="IPR002994">
    <property type="entry name" value="Surf1/Shy1"/>
</dbReference>
<dbReference type="GO" id="GO:0033617">
    <property type="term" value="P:mitochondrial respiratory chain complex IV assembly"/>
    <property type="evidence" value="ECO:0007669"/>
    <property type="project" value="TreeGrafter"/>
</dbReference>
<dbReference type="Proteomes" id="UP000311919">
    <property type="component" value="Unassembled WGS sequence"/>
</dbReference>
<dbReference type="PANTHER" id="PTHR23427">
    <property type="entry name" value="SURFEIT LOCUS PROTEIN"/>
    <property type="match status" value="1"/>
</dbReference>
<comment type="function">
    <text evidence="6">Probably involved in the biogenesis of the COX complex.</text>
</comment>
<keyword evidence="4 6" id="KW-1133">Transmembrane helix</keyword>
<dbReference type="PANTHER" id="PTHR23427:SF2">
    <property type="entry name" value="SURFEIT LOCUS PROTEIN 1"/>
    <property type="match status" value="1"/>
</dbReference>
<comment type="similarity">
    <text evidence="2 6">Belongs to the SURF1 family.</text>
</comment>
<keyword evidence="6" id="KW-0999">Mitochondrion inner membrane</keyword>
<evidence type="ECO:0000256" key="4">
    <source>
        <dbReference type="ARBA" id="ARBA00022989"/>
    </source>
</evidence>
<dbReference type="OrthoDB" id="10040024at2759"/>
<dbReference type="Pfam" id="PF02104">
    <property type="entry name" value="SURF1"/>
    <property type="match status" value="1"/>
</dbReference>
<evidence type="ECO:0000313" key="7">
    <source>
        <dbReference type="EMBL" id="TNN12714.1"/>
    </source>
</evidence>
<keyword evidence="5 6" id="KW-0472">Membrane</keyword>
<evidence type="ECO:0000256" key="5">
    <source>
        <dbReference type="ARBA" id="ARBA00023136"/>
    </source>
</evidence>
<feature type="transmembrane region" description="Helical" evidence="6">
    <location>
        <begin position="34"/>
        <end position="54"/>
    </location>
</feature>
<evidence type="ECO:0000256" key="1">
    <source>
        <dbReference type="ARBA" id="ARBA00004370"/>
    </source>
</evidence>
<sequence length="312" mass="35595">MYSIKLLRLAHASSSCRNSYHSLLPTDSKKRRTWISYSLLVFPAASFALGYWQIQRRKWKIDLLEKINSRIPAKPIQLPHKFVPFLLVISSLFCIISVVSSSELPEFTHILVRGHFDHSHEVVIGPRSLIEDFIPFKGYGSEWAIRSPNKLLQSNMIRPSASGYFIVTPFYLEDRPGTSILVNRGWVPYGARDPIIRPDGQVEGVVELSGYIRYQEKPPTRIFGSQIGSLTCLDHANQNPHIRYPCRQIDKMSNDLKTLPIFLDADYESSVVGGPVGGQTRVVLRNEHASYIFTWFSLGTIGLGMWIYFFIF</sequence>
<comment type="subcellular location">
    <subcellularLocation>
        <location evidence="1">Membrane</location>
    </subcellularLocation>
    <subcellularLocation>
        <location evidence="6">Mitochondrion inner membrane</location>
        <topology evidence="6">Multi-pass membrane protein</topology>
    </subcellularLocation>
</comment>
<evidence type="ECO:0000256" key="3">
    <source>
        <dbReference type="ARBA" id="ARBA00022692"/>
    </source>
</evidence>
<reference evidence="7 8" key="1">
    <citation type="submission" date="2019-03" db="EMBL/GenBank/DDBJ databases">
        <title>An improved genome assembly of the fluke Schistosoma japonicum.</title>
        <authorList>
            <person name="Hu W."/>
            <person name="Luo F."/>
            <person name="Yin M."/>
            <person name="Mo X."/>
            <person name="Sun C."/>
            <person name="Wu Q."/>
            <person name="Zhu B."/>
            <person name="Xiang M."/>
            <person name="Wang J."/>
            <person name="Wang Y."/>
            <person name="Zhang T."/>
            <person name="Xu B."/>
            <person name="Zheng H."/>
            <person name="Feng Z."/>
        </authorList>
    </citation>
    <scope>NUCLEOTIDE SEQUENCE [LARGE SCALE GENOMIC DNA]</scope>
    <source>
        <strain evidence="7">HuSjv2</strain>
        <tissue evidence="7">Worms</tissue>
    </source>
</reference>
<dbReference type="EMBL" id="SKCS01000215">
    <property type="protein sequence ID" value="TNN12714.1"/>
    <property type="molecule type" value="Genomic_DNA"/>
</dbReference>
<dbReference type="AlphaFoldDB" id="A0A4Z2D8B0"/>
<proteinExistence type="inferred from homology"/>
<keyword evidence="8" id="KW-1185">Reference proteome</keyword>
<protein>
    <recommendedName>
        <fullName evidence="6">SURF1-like protein</fullName>
    </recommendedName>
</protein>
<dbReference type="PROSITE" id="PS50895">
    <property type="entry name" value="SURF1"/>
    <property type="match status" value="1"/>
</dbReference>
<feature type="transmembrane region" description="Helical" evidence="6">
    <location>
        <begin position="291"/>
        <end position="311"/>
    </location>
</feature>
<evidence type="ECO:0000256" key="6">
    <source>
        <dbReference type="RuleBase" id="RU363076"/>
    </source>
</evidence>
<accession>A0A4Z2D8B0</accession>